<feature type="region of interest" description="Disordered" evidence="1">
    <location>
        <begin position="86"/>
        <end position="147"/>
    </location>
</feature>
<evidence type="ECO:0008006" key="5">
    <source>
        <dbReference type="Google" id="ProtNLM"/>
    </source>
</evidence>
<keyword evidence="2" id="KW-1133">Transmembrane helix</keyword>
<protein>
    <recommendedName>
        <fullName evidence="5">DUF3040 domain-containing protein</fullName>
    </recommendedName>
</protein>
<dbReference type="Pfam" id="PF11239">
    <property type="entry name" value="DUF3040"/>
    <property type="match status" value="1"/>
</dbReference>
<evidence type="ECO:0000313" key="4">
    <source>
        <dbReference type="Proteomes" id="UP000592181"/>
    </source>
</evidence>
<evidence type="ECO:0000313" key="3">
    <source>
        <dbReference type="EMBL" id="NYG37888.1"/>
    </source>
</evidence>
<dbReference type="RefSeq" id="WP_179463182.1">
    <property type="nucleotide sequence ID" value="NZ_JACBZX010000001.1"/>
</dbReference>
<reference evidence="3 4" key="1">
    <citation type="submission" date="2020-07" db="EMBL/GenBank/DDBJ databases">
        <title>Sequencing the genomes of 1000 actinobacteria strains.</title>
        <authorList>
            <person name="Klenk H.-P."/>
        </authorList>
    </citation>
    <scope>NUCLEOTIDE SEQUENCE [LARGE SCALE GENOMIC DNA]</scope>
    <source>
        <strain evidence="3 4">DSM 24723</strain>
    </source>
</reference>
<feature type="compositionally biased region" description="Basic and acidic residues" evidence="1">
    <location>
        <begin position="132"/>
        <end position="141"/>
    </location>
</feature>
<sequence length="147" mass="16126">MALSEREQQMLDQMEQALRAEDPRFASQMNGSSRLPEDRRRLLVGGLGALAGLGLVILGINTTMWIGVAGFVLIVAAVAFALAPRKGGGSDEGLAVVAEDGSVQQPRRAKKPRRRPQGAARPQNRGSFMQRMEQRWDERRQGGQGRF</sequence>
<accession>A0A852X632</accession>
<keyword evidence="4" id="KW-1185">Reference proteome</keyword>
<feature type="transmembrane region" description="Helical" evidence="2">
    <location>
        <begin position="66"/>
        <end position="83"/>
    </location>
</feature>
<evidence type="ECO:0000256" key="1">
    <source>
        <dbReference type="SAM" id="MobiDB-lite"/>
    </source>
</evidence>
<evidence type="ECO:0000256" key="2">
    <source>
        <dbReference type="SAM" id="Phobius"/>
    </source>
</evidence>
<keyword evidence="2" id="KW-0812">Transmembrane</keyword>
<dbReference type="EMBL" id="JACBZX010000001">
    <property type="protein sequence ID" value="NYG37888.1"/>
    <property type="molecule type" value="Genomic_DNA"/>
</dbReference>
<feature type="transmembrane region" description="Helical" evidence="2">
    <location>
        <begin position="42"/>
        <end position="60"/>
    </location>
</feature>
<dbReference type="AlphaFoldDB" id="A0A852X632"/>
<proteinExistence type="predicted"/>
<keyword evidence="2" id="KW-0472">Membrane</keyword>
<gene>
    <name evidence="3" type="ORF">BJY28_002357</name>
</gene>
<feature type="compositionally biased region" description="Basic residues" evidence="1">
    <location>
        <begin position="107"/>
        <end position="116"/>
    </location>
</feature>
<organism evidence="3 4">
    <name type="scientific">Janibacter alkaliphilus</name>
    <dbReference type="NCBI Taxonomy" id="1069963"/>
    <lineage>
        <taxon>Bacteria</taxon>
        <taxon>Bacillati</taxon>
        <taxon>Actinomycetota</taxon>
        <taxon>Actinomycetes</taxon>
        <taxon>Micrococcales</taxon>
        <taxon>Intrasporangiaceae</taxon>
        <taxon>Janibacter</taxon>
    </lineage>
</organism>
<name>A0A852X632_9MICO</name>
<dbReference type="InterPro" id="IPR021401">
    <property type="entry name" value="DUF3040"/>
</dbReference>
<comment type="caution">
    <text evidence="3">The sequence shown here is derived from an EMBL/GenBank/DDBJ whole genome shotgun (WGS) entry which is preliminary data.</text>
</comment>
<dbReference type="Proteomes" id="UP000592181">
    <property type="component" value="Unassembled WGS sequence"/>
</dbReference>